<keyword evidence="2" id="KW-0547">Nucleotide-binding</keyword>
<reference evidence="7" key="1">
    <citation type="submission" date="2021-11" db="EMBL/GenBank/DDBJ databases">
        <authorList>
            <person name="Rodrigo-Torres L."/>
            <person name="Arahal R. D."/>
            <person name="Lucena T."/>
        </authorList>
    </citation>
    <scope>NUCLEOTIDE SEQUENCE</scope>
    <source>
        <strain evidence="7">CECT 7928</strain>
    </source>
</reference>
<feature type="compositionally biased region" description="Basic and acidic residues" evidence="5">
    <location>
        <begin position="571"/>
        <end position="583"/>
    </location>
</feature>
<dbReference type="InterPro" id="IPR003593">
    <property type="entry name" value="AAA+_ATPase"/>
</dbReference>
<dbReference type="NCBIfam" id="NF007921">
    <property type="entry name" value="PRK10636.1"/>
    <property type="match status" value="1"/>
</dbReference>
<dbReference type="InterPro" id="IPR003439">
    <property type="entry name" value="ABC_transporter-like_ATP-bd"/>
</dbReference>
<feature type="compositionally biased region" description="Basic and acidic residues" evidence="5">
    <location>
        <begin position="592"/>
        <end position="605"/>
    </location>
</feature>
<dbReference type="InterPro" id="IPR027417">
    <property type="entry name" value="P-loop_NTPase"/>
</dbReference>
<dbReference type="InterPro" id="IPR050611">
    <property type="entry name" value="ABCF"/>
</dbReference>
<evidence type="ECO:0000256" key="5">
    <source>
        <dbReference type="SAM" id="MobiDB-lite"/>
    </source>
</evidence>
<evidence type="ECO:0000259" key="6">
    <source>
        <dbReference type="PROSITE" id="PS50893"/>
    </source>
</evidence>
<dbReference type="EMBL" id="CAKLDM010000002">
    <property type="protein sequence ID" value="CAH0541654.1"/>
    <property type="molecule type" value="Genomic_DNA"/>
</dbReference>
<dbReference type="SMART" id="SM00382">
    <property type="entry name" value="AAA"/>
    <property type="match status" value="2"/>
</dbReference>
<dbReference type="InterPro" id="IPR032781">
    <property type="entry name" value="ABC_tran_Xtn"/>
</dbReference>
<evidence type="ECO:0000256" key="4">
    <source>
        <dbReference type="SAM" id="Coils"/>
    </source>
</evidence>
<accession>A0ABN8E758</accession>
<dbReference type="GO" id="GO:0005524">
    <property type="term" value="F:ATP binding"/>
    <property type="evidence" value="ECO:0007669"/>
    <property type="project" value="UniProtKB-KW"/>
</dbReference>
<dbReference type="PROSITE" id="PS50893">
    <property type="entry name" value="ABC_TRANSPORTER_2"/>
    <property type="match status" value="2"/>
</dbReference>
<feature type="domain" description="ABC transporter" evidence="6">
    <location>
        <begin position="49"/>
        <end position="293"/>
    </location>
</feature>
<keyword evidence="8" id="KW-1185">Reference proteome</keyword>
<gene>
    <name evidence="7" type="primary">yheS</name>
    <name evidence="7" type="ORF">VMF7928_03720</name>
</gene>
<keyword evidence="4" id="KW-0175">Coiled coil</keyword>
<protein>
    <submittedName>
        <fullName evidence="7">ABC transporter ATP-binding protein YheS</fullName>
    </submittedName>
</protein>
<evidence type="ECO:0000313" key="7">
    <source>
        <dbReference type="EMBL" id="CAH0541654.1"/>
    </source>
</evidence>
<proteinExistence type="predicted"/>
<feature type="domain" description="ABC transporter" evidence="6">
    <location>
        <begin position="360"/>
        <end position="574"/>
    </location>
</feature>
<dbReference type="PANTHER" id="PTHR19211:SF14">
    <property type="entry name" value="ATP-BINDING CASSETTE SUB-FAMILY F MEMBER 1"/>
    <property type="match status" value="1"/>
</dbReference>
<feature type="coiled-coil region" evidence="4">
    <location>
        <begin position="131"/>
        <end position="158"/>
    </location>
</feature>
<dbReference type="Gene3D" id="3.40.50.300">
    <property type="entry name" value="P-loop containing nucleotide triphosphate hydrolases"/>
    <property type="match status" value="2"/>
</dbReference>
<organism evidence="7 8">
    <name type="scientific">Vibrio marisflavi CECT 7928</name>
    <dbReference type="NCBI Taxonomy" id="634439"/>
    <lineage>
        <taxon>Bacteria</taxon>
        <taxon>Pseudomonadati</taxon>
        <taxon>Pseudomonadota</taxon>
        <taxon>Gammaproteobacteria</taxon>
        <taxon>Vibrionales</taxon>
        <taxon>Vibrionaceae</taxon>
        <taxon>Vibrio</taxon>
    </lineage>
</organism>
<name>A0ABN8E758_9VIBR</name>
<dbReference type="SUPFAM" id="SSF52540">
    <property type="entry name" value="P-loop containing nucleoside triphosphate hydrolases"/>
    <property type="match status" value="2"/>
</dbReference>
<evidence type="ECO:0000313" key="8">
    <source>
        <dbReference type="Proteomes" id="UP000838748"/>
    </source>
</evidence>
<feature type="region of interest" description="Disordered" evidence="5">
    <location>
        <begin position="570"/>
        <end position="610"/>
    </location>
</feature>
<keyword evidence="1" id="KW-0677">Repeat</keyword>
<dbReference type="Proteomes" id="UP000838748">
    <property type="component" value="Unassembled WGS sequence"/>
</dbReference>
<dbReference type="Pfam" id="PF12848">
    <property type="entry name" value="ABC_tran_Xtn"/>
    <property type="match status" value="1"/>
</dbReference>
<dbReference type="PANTHER" id="PTHR19211">
    <property type="entry name" value="ATP-BINDING TRANSPORT PROTEIN-RELATED"/>
    <property type="match status" value="1"/>
</dbReference>
<evidence type="ECO:0000256" key="1">
    <source>
        <dbReference type="ARBA" id="ARBA00022737"/>
    </source>
</evidence>
<sequence>MNGNCPLLMRLGLSSLESYLKLHNDRHLLLFPLLFPRDNSNKIPFIFMITFSEIQLLRGGKALLDNASATIQPGNKVGLVGKNGCGKSTLFALLKDELTIDAGSFNQPAHWELAWVAQETPALEREAIEYVIDGDREYRNLEKELAQAEQSNNGTLAAELHGKIETIGGYSIKARASELLNGLGFSQEQMSWNLTQFSGGWRMRLNLAQALLCRSDLLLLDEPTNHLDLDAVMWLEKWLQNYPGTLVLISHDRDFLDPIVNRIIHIENQLLNEYTGNYSSFENQRAQKLVLQQAMYQKQQKQMAHMQSYIDRFRYKASKARQAQSRIKALEKMEKVLPAQYDNPFSFNFREPSALPNPILRMEDVSVGYGDKLILNKIQLNLVPGSRIGLLGRNGAGKSTLIKLLSGELKAQGGEFHYSQGVKIGYFAQHQLETLHPEESPLQHMMQIAPNHTEQQLRDYLGSFGFIGDKALDKVAPFSGGEKARLVLALIVWQKPNLLLLDEPTNHLDLDMRQALTMALQTFEGAMVIVSHDRFLLRATTDDLYLVHDQQVVPFDEDLAGYYKWLTEQQKQNKRETRSDTSDKSATNSAASRKDQKRKEAEFRKQTAPIRKTLTKLESEMDRLNDALNDAENQLSDTSLYEAENKAKLTQVLELQASSKSQLEEVEVEWMSLQENLEQMEQEFNQ</sequence>
<dbReference type="Pfam" id="PF00005">
    <property type="entry name" value="ABC_tran"/>
    <property type="match status" value="2"/>
</dbReference>
<comment type="caution">
    <text evidence="7">The sequence shown here is derived from an EMBL/GenBank/DDBJ whole genome shotgun (WGS) entry which is preliminary data.</text>
</comment>
<dbReference type="PROSITE" id="PS00211">
    <property type="entry name" value="ABC_TRANSPORTER_1"/>
    <property type="match status" value="2"/>
</dbReference>
<dbReference type="InterPro" id="IPR017871">
    <property type="entry name" value="ABC_transporter-like_CS"/>
</dbReference>
<feature type="coiled-coil region" evidence="4">
    <location>
        <begin position="614"/>
        <end position="683"/>
    </location>
</feature>
<dbReference type="NCBIfam" id="NF000355">
    <property type="entry name" value="ribo_prot_ABC_F"/>
    <property type="match status" value="1"/>
</dbReference>
<evidence type="ECO:0000256" key="3">
    <source>
        <dbReference type="ARBA" id="ARBA00022840"/>
    </source>
</evidence>
<keyword evidence="3 7" id="KW-0067">ATP-binding</keyword>
<evidence type="ECO:0000256" key="2">
    <source>
        <dbReference type="ARBA" id="ARBA00022741"/>
    </source>
</evidence>
<dbReference type="CDD" id="cd03221">
    <property type="entry name" value="ABCF_EF-3"/>
    <property type="match status" value="2"/>
</dbReference>